<dbReference type="InterPro" id="IPR050739">
    <property type="entry name" value="MFP"/>
</dbReference>
<dbReference type="EMBL" id="SODV01000001">
    <property type="protein sequence ID" value="TDX01213.1"/>
    <property type="molecule type" value="Genomic_DNA"/>
</dbReference>
<dbReference type="InterPro" id="IPR058982">
    <property type="entry name" value="Beta-barrel_AprE"/>
</dbReference>
<evidence type="ECO:0000313" key="7">
    <source>
        <dbReference type="EMBL" id="TDX01213.1"/>
    </source>
</evidence>
<feature type="domain" description="AprE-like beta-barrel" evidence="6">
    <location>
        <begin position="270"/>
        <end position="354"/>
    </location>
</feature>
<proteinExistence type="predicted"/>
<dbReference type="GO" id="GO:0016020">
    <property type="term" value="C:membrane"/>
    <property type="evidence" value="ECO:0007669"/>
    <property type="project" value="UniProtKB-SubCell"/>
</dbReference>
<dbReference type="PANTHER" id="PTHR30386">
    <property type="entry name" value="MEMBRANE FUSION SUBUNIT OF EMRAB-TOLC MULTIDRUG EFFLUX PUMP"/>
    <property type="match status" value="1"/>
</dbReference>
<accession>A0A4V3GLX2</accession>
<evidence type="ECO:0000256" key="5">
    <source>
        <dbReference type="SAM" id="Phobius"/>
    </source>
</evidence>
<organism evidence="7 8">
    <name type="scientific">Dinghuibacter silviterrae</name>
    <dbReference type="NCBI Taxonomy" id="1539049"/>
    <lineage>
        <taxon>Bacteria</taxon>
        <taxon>Pseudomonadati</taxon>
        <taxon>Bacteroidota</taxon>
        <taxon>Chitinophagia</taxon>
        <taxon>Chitinophagales</taxon>
        <taxon>Chitinophagaceae</taxon>
        <taxon>Dinghuibacter</taxon>
    </lineage>
</organism>
<dbReference type="Gene3D" id="2.40.30.170">
    <property type="match status" value="1"/>
</dbReference>
<keyword evidence="8" id="KW-1185">Reference proteome</keyword>
<evidence type="ECO:0000256" key="4">
    <source>
        <dbReference type="ARBA" id="ARBA00023136"/>
    </source>
</evidence>
<dbReference type="Pfam" id="PF26002">
    <property type="entry name" value="Beta-barrel_AprE"/>
    <property type="match status" value="1"/>
</dbReference>
<keyword evidence="2 5" id="KW-0812">Transmembrane</keyword>
<evidence type="ECO:0000256" key="1">
    <source>
        <dbReference type="ARBA" id="ARBA00004167"/>
    </source>
</evidence>
<comment type="subcellular location">
    <subcellularLocation>
        <location evidence="1">Membrane</location>
        <topology evidence="1">Single-pass membrane protein</topology>
    </subcellularLocation>
</comment>
<dbReference type="OrthoDB" id="594147at2"/>
<sequence length="376" mass="41512">MAQLFPIAILENSTYSWLPKVTVRGQLLYSLLLLALAAGVVATFYIKVDVSLTAQGLVRPVAEKTEIRSPLSGTIAEVLATDGATVHEGALLLRLRQEVSDSKLAETDYDLGEHEKYIHDLELLASGRTDGLRSAQYQGQYAKYQSQLAEQRTTIAKLRTEVATDRTLLSEHVIAPKEYQDKSYEYDKALAAYQSAMAQQRSDWADQLGKLRLEAGGLSADASALRQEKEGALIKAPVGGTLQQFEGRQPGGFVQAGEILAVISPDSNIVAECAVSPRDVGFIRPGMAVRCQVDAFNYNEWGVVEGKVVSVGNDFILQDGHPVFKVRCSFAKTYLEMRSGLRGNLKKGMTLQARFLLTRRTLYQLLYDRTSDWLKT</sequence>
<reference evidence="7 8" key="1">
    <citation type="submission" date="2019-03" db="EMBL/GenBank/DDBJ databases">
        <title>Genomic Encyclopedia of Type Strains, Phase IV (KMG-IV): sequencing the most valuable type-strain genomes for metagenomic binning, comparative biology and taxonomic classification.</title>
        <authorList>
            <person name="Goeker M."/>
        </authorList>
    </citation>
    <scope>NUCLEOTIDE SEQUENCE [LARGE SCALE GENOMIC DNA]</scope>
    <source>
        <strain evidence="7 8">DSM 100059</strain>
    </source>
</reference>
<gene>
    <name evidence="7" type="ORF">EDB95_2245</name>
</gene>
<evidence type="ECO:0000256" key="3">
    <source>
        <dbReference type="ARBA" id="ARBA00022989"/>
    </source>
</evidence>
<dbReference type="AlphaFoldDB" id="A0A4V3GLX2"/>
<keyword evidence="3 5" id="KW-1133">Transmembrane helix</keyword>
<dbReference type="RefSeq" id="WP_133993567.1">
    <property type="nucleotide sequence ID" value="NZ_SODV01000001.1"/>
</dbReference>
<protein>
    <submittedName>
        <fullName evidence="7">HlyD family secretion protein</fullName>
    </submittedName>
</protein>
<keyword evidence="4 5" id="KW-0472">Membrane</keyword>
<dbReference type="Gene3D" id="2.40.50.100">
    <property type="match status" value="1"/>
</dbReference>
<dbReference type="PRINTS" id="PR01490">
    <property type="entry name" value="RTXTOXIND"/>
</dbReference>
<dbReference type="Proteomes" id="UP000294498">
    <property type="component" value="Unassembled WGS sequence"/>
</dbReference>
<dbReference type="PANTHER" id="PTHR30386:SF26">
    <property type="entry name" value="TRANSPORT PROTEIN COMB"/>
    <property type="match status" value="1"/>
</dbReference>
<evidence type="ECO:0000259" key="6">
    <source>
        <dbReference type="Pfam" id="PF26002"/>
    </source>
</evidence>
<feature type="transmembrane region" description="Helical" evidence="5">
    <location>
        <begin position="27"/>
        <end position="46"/>
    </location>
</feature>
<name>A0A4V3GLX2_9BACT</name>
<evidence type="ECO:0000313" key="8">
    <source>
        <dbReference type="Proteomes" id="UP000294498"/>
    </source>
</evidence>
<evidence type="ECO:0000256" key="2">
    <source>
        <dbReference type="ARBA" id="ARBA00022692"/>
    </source>
</evidence>
<comment type="caution">
    <text evidence="7">The sequence shown here is derived from an EMBL/GenBank/DDBJ whole genome shotgun (WGS) entry which is preliminary data.</text>
</comment>